<dbReference type="InterPro" id="IPR039422">
    <property type="entry name" value="MarR/SlyA-like"/>
</dbReference>
<dbReference type="Pfam" id="PF12802">
    <property type="entry name" value="MarR_2"/>
    <property type="match status" value="1"/>
</dbReference>
<dbReference type="PROSITE" id="PS50995">
    <property type="entry name" value="HTH_MARR_2"/>
    <property type="match status" value="1"/>
</dbReference>
<accession>A0ABU4HLB7</accession>
<dbReference type="InterPro" id="IPR036388">
    <property type="entry name" value="WH-like_DNA-bd_sf"/>
</dbReference>
<reference evidence="3" key="1">
    <citation type="submission" date="2023-07" db="EMBL/GenBank/DDBJ databases">
        <title>Conexibacter stalactiti sp. nov., isolated from stalactites in a lava cave and emended description of the genus Conexibacter.</title>
        <authorList>
            <person name="Lee S.D."/>
        </authorList>
    </citation>
    <scope>NUCLEOTIDE SEQUENCE [LARGE SCALE GENOMIC DNA]</scope>
    <source>
        <strain evidence="3">KCTC 39840</strain>
    </source>
</reference>
<dbReference type="RefSeq" id="WP_318596368.1">
    <property type="nucleotide sequence ID" value="NZ_JAWSTH010000012.1"/>
</dbReference>
<protein>
    <submittedName>
        <fullName evidence="2">MarR family transcriptional regulator</fullName>
    </submittedName>
</protein>
<evidence type="ECO:0000313" key="2">
    <source>
        <dbReference type="EMBL" id="MDW5594111.1"/>
    </source>
</evidence>
<evidence type="ECO:0000313" key="3">
    <source>
        <dbReference type="Proteomes" id="UP001284601"/>
    </source>
</evidence>
<dbReference type="Gene3D" id="1.10.10.10">
    <property type="entry name" value="Winged helix-like DNA-binding domain superfamily/Winged helix DNA-binding domain"/>
    <property type="match status" value="1"/>
</dbReference>
<name>A0ABU4HLB7_9ACTN</name>
<gene>
    <name evidence="2" type="ORF">R7226_07180</name>
</gene>
<dbReference type="Proteomes" id="UP001284601">
    <property type="component" value="Unassembled WGS sequence"/>
</dbReference>
<keyword evidence="3" id="KW-1185">Reference proteome</keyword>
<comment type="caution">
    <text evidence="2">The sequence shown here is derived from an EMBL/GenBank/DDBJ whole genome shotgun (WGS) entry which is preliminary data.</text>
</comment>
<dbReference type="InterPro" id="IPR000835">
    <property type="entry name" value="HTH_MarR-typ"/>
</dbReference>
<dbReference type="SUPFAM" id="SSF46785">
    <property type="entry name" value="Winged helix' DNA-binding domain"/>
    <property type="match status" value="1"/>
</dbReference>
<evidence type="ECO:0000259" key="1">
    <source>
        <dbReference type="PROSITE" id="PS50995"/>
    </source>
</evidence>
<dbReference type="PANTHER" id="PTHR33164">
    <property type="entry name" value="TRANSCRIPTIONAL REGULATOR, MARR FAMILY"/>
    <property type="match status" value="1"/>
</dbReference>
<organism evidence="2 3">
    <name type="scientific">Conexibacter stalactiti</name>
    <dbReference type="NCBI Taxonomy" id="1940611"/>
    <lineage>
        <taxon>Bacteria</taxon>
        <taxon>Bacillati</taxon>
        <taxon>Actinomycetota</taxon>
        <taxon>Thermoleophilia</taxon>
        <taxon>Solirubrobacterales</taxon>
        <taxon>Conexibacteraceae</taxon>
        <taxon>Conexibacter</taxon>
    </lineage>
</organism>
<proteinExistence type="predicted"/>
<dbReference type="EMBL" id="JAWSTH010000012">
    <property type="protein sequence ID" value="MDW5594111.1"/>
    <property type="molecule type" value="Genomic_DNA"/>
</dbReference>
<dbReference type="PANTHER" id="PTHR33164:SF43">
    <property type="entry name" value="HTH-TYPE TRANSCRIPTIONAL REPRESSOR YETL"/>
    <property type="match status" value="1"/>
</dbReference>
<dbReference type="SMART" id="SM00347">
    <property type="entry name" value="HTH_MARR"/>
    <property type="match status" value="1"/>
</dbReference>
<feature type="domain" description="HTH marR-type" evidence="1">
    <location>
        <begin position="10"/>
        <end position="145"/>
    </location>
</feature>
<dbReference type="InterPro" id="IPR036390">
    <property type="entry name" value="WH_DNA-bd_sf"/>
</dbReference>
<sequence length="164" mass="17286">MEHDARGRAFSELLVEVFRLNGLLIAAGDELVRPVGLTSARWQVLGVVDHGPRGVSEIARTMGLARQSVRETAEALARDGLVVFQANPRHRRAKLVAITEAGRAALAYAEEQQVQWANRTAAASTLRSLQGAVATLRGLSGRLDDLGGEADGDAAGSAARAPAP</sequence>